<evidence type="ECO:0000313" key="1">
    <source>
        <dbReference type="EMBL" id="SVC59155.1"/>
    </source>
</evidence>
<feature type="non-terminal residue" evidence="1">
    <location>
        <position position="1"/>
    </location>
</feature>
<organism evidence="1">
    <name type="scientific">marine metagenome</name>
    <dbReference type="NCBI Taxonomy" id="408172"/>
    <lineage>
        <taxon>unclassified sequences</taxon>
        <taxon>metagenomes</taxon>
        <taxon>ecological metagenomes</taxon>
    </lineage>
</organism>
<sequence>PVGTTDAFGNHYIIGRIIKDFPYARRRCPYCEFKLVLANAVHKSNAPEHYKAVLICGNVNCSVYDLDAQKCYAKVYYSSDHASYIFYNVKFPVKRFDQEELYTIYQ</sequence>
<reference evidence="1" key="1">
    <citation type="submission" date="2018-05" db="EMBL/GenBank/DDBJ databases">
        <authorList>
            <person name="Lanie J.A."/>
            <person name="Ng W.-L."/>
            <person name="Kazmierczak K.M."/>
            <person name="Andrzejewski T.M."/>
            <person name="Davidsen T.M."/>
            <person name="Wayne K.J."/>
            <person name="Tettelin H."/>
            <person name="Glass J.I."/>
            <person name="Rusch D."/>
            <person name="Podicherti R."/>
            <person name="Tsui H.-C.T."/>
            <person name="Winkler M.E."/>
        </authorList>
    </citation>
    <scope>NUCLEOTIDE SEQUENCE</scope>
</reference>
<dbReference type="EMBL" id="UINC01099690">
    <property type="protein sequence ID" value="SVC59155.1"/>
    <property type="molecule type" value="Genomic_DNA"/>
</dbReference>
<proteinExistence type="predicted"/>
<dbReference type="AlphaFoldDB" id="A0A382NFR1"/>
<protein>
    <submittedName>
        <fullName evidence="1">Uncharacterized protein</fullName>
    </submittedName>
</protein>
<accession>A0A382NFR1</accession>
<gene>
    <name evidence="1" type="ORF">METZ01_LOCUS312009</name>
</gene>
<name>A0A382NFR1_9ZZZZ</name>